<keyword evidence="3" id="KW-0677">Repeat</keyword>
<dbReference type="GO" id="GO:0003677">
    <property type="term" value="F:DNA binding"/>
    <property type="evidence" value="ECO:0007669"/>
    <property type="project" value="InterPro"/>
</dbReference>
<dbReference type="InterPro" id="IPR011990">
    <property type="entry name" value="TPR-like_helical_dom_sf"/>
</dbReference>
<dbReference type="Pfam" id="PF13181">
    <property type="entry name" value="TPR_8"/>
    <property type="match status" value="3"/>
</dbReference>
<reference evidence="7 10" key="1">
    <citation type="submission" date="2016-06" db="EMBL/GenBank/DDBJ databases">
        <authorList>
            <person name="Nicholson A.C."/>
        </authorList>
    </citation>
    <scope>NUCLEOTIDE SEQUENCE [LARGE SCALE GENOMIC DNA]</scope>
    <source>
        <strain evidence="7 10">G4123</strain>
    </source>
</reference>
<evidence type="ECO:0000256" key="3">
    <source>
        <dbReference type="ARBA" id="ARBA00022737"/>
    </source>
</evidence>
<dbReference type="GO" id="GO:0005737">
    <property type="term" value="C:cytoplasm"/>
    <property type="evidence" value="ECO:0007669"/>
    <property type="project" value="UniProtKB-SubCell"/>
</dbReference>
<keyword evidence="4" id="KW-0802">TPR repeat</keyword>
<dbReference type="PANTHER" id="PTHR46630:SF1">
    <property type="entry name" value="TETRATRICOPEPTIDE REPEAT PROTEIN 29"/>
    <property type="match status" value="1"/>
</dbReference>
<dbReference type="AlphaFoldDB" id="A0AAJ3NEB0"/>
<evidence type="ECO:0000256" key="5">
    <source>
        <dbReference type="ARBA" id="ARBA00038253"/>
    </source>
</evidence>
<evidence type="ECO:0000313" key="10">
    <source>
        <dbReference type="Proteomes" id="UP000190816"/>
    </source>
</evidence>
<keyword evidence="2" id="KW-0963">Cytoplasm</keyword>
<sequence length="478" mass="55955">MKCLCFILVWVNSLFYTQQNKIEIKIDSLLNQSMQKYSSIQIVESFKIANTALQLSEKNKYSRGITVANIYIAKVLEETGGYKKALEYIKKAEREPYFNTYPNMQVEACRLRGRIYGDLKMYNMAEEEFYKQISLSQKIEDPYKKKLATFWAHQNLTSLFVMQNDHDSIWKHLQMQEKILLGMNVKEELIALDLSNTYSSIGKEYIFEKKYQKAKVYLDKSLELLTKYKLPYFQLVLQEYGNLADAENDKNTAVEYYKRALKSAQEIGDPEGTKNMYKVLGKYFLNNKLDAYEGNKYFYKYQEVSDSLDAVSKKTVELIFGDILSKEKKQELEQQDEKKIYILTVGFIIVLLITGSVYYYLKSKKENTKIHDEEIGSSKFKVLISLAKNNDPTFIVLFKELYPDFITNLKTIDPNIKNRELAFCAMAFLNFSVKDISEYTQVTPKAVETRRYRLRKKYSIPSDIDFNSWMSLLGKNES</sequence>
<evidence type="ECO:0000256" key="6">
    <source>
        <dbReference type="SAM" id="Phobius"/>
    </source>
</evidence>
<dbReference type="Proteomes" id="UP000190016">
    <property type="component" value="Unassembled WGS sequence"/>
</dbReference>
<keyword evidence="6" id="KW-0812">Transmembrane</keyword>
<dbReference type="SMART" id="SM00028">
    <property type="entry name" value="TPR"/>
    <property type="match status" value="4"/>
</dbReference>
<dbReference type="InterPro" id="IPR051476">
    <property type="entry name" value="Bac_ResReg_Asp_Phosphatase"/>
</dbReference>
<dbReference type="GO" id="GO:0006355">
    <property type="term" value="P:regulation of DNA-templated transcription"/>
    <property type="evidence" value="ECO:0007669"/>
    <property type="project" value="InterPro"/>
</dbReference>
<protein>
    <recommendedName>
        <fullName evidence="11">HTH luxR-type domain-containing protein</fullName>
    </recommendedName>
</protein>
<organism evidence="7 10">
    <name type="scientific">Elizabethkingia ursingii</name>
    <dbReference type="NCBI Taxonomy" id="1756150"/>
    <lineage>
        <taxon>Bacteria</taxon>
        <taxon>Pseudomonadati</taxon>
        <taxon>Bacteroidota</taxon>
        <taxon>Flavobacteriia</taxon>
        <taxon>Flavobacteriales</taxon>
        <taxon>Weeksellaceae</taxon>
        <taxon>Elizabethkingia</taxon>
    </lineage>
</organism>
<keyword evidence="6" id="KW-0472">Membrane</keyword>
<dbReference type="InterPro" id="IPR016032">
    <property type="entry name" value="Sig_transdc_resp-reg_C-effctor"/>
</dbReference>
<dbReference type="SUPFAM" id="SSF48452">
    <property type="entry name" value="TPR-like"/>
    <property type="match status" value="2"/>
</dbReference>
<comment type="subcellular location">
    <subcellularLocation>
        <location evidence="1">Cytoplasm</location>
    </subcellularLocation>
</comment>
<evidence type="ECO:0008006" key="11">
    <source>
        <dbReference type="Google" id="ProtNLM"/>
    </source>
</evidence>
<dbReference type="EMBL" id="MBDS01000002">
    <property type="protein sequence ID" value="OPB92834.1"/>
    <property type="molecule type" value="Genomic_DNA"/>
</dbReference>
<name>A0AAJ3NEB0_9FLAO</name>
<dbReference type="KEGG" id="ego:BBD34_14570"/>
<dbReference type="SUPFAM" id="SSF46894">
    <property type="entry name" value="C-terminal effector domain of the bipartite response regulators"/>
    <property type="match status" value="1"/>
</dbReference>
<dbReference type="Proteomes" id="UP000190816">
    <property type="component" value="Unassembled WGS sequence"/>
</dbReference>
<evidence type="ECO:0000256" key="1">
    <source>
        <dbReference type="ARBA" id="ARBA00004496"/>
    </source>
</evidence>
<dbReference type="Gene3D" id="1.25.40.10">
    <property type="entry name" value="Tetratricopeptide repeat domain"/>
    <property type="match status" value="2"/>
</dbReference>
<proteinExistence type="inferred from homology"/>
<dbReference type="InterPro" id="IPR019734">
    <property type="entry name" value="TPR_rpt"/>
</dbReference>
<comment type="caution">
    <text evidence="7">The sequence shown here is derived from an EMBL/GenBank/DDBJ whole genome shotgun (WGS) entry which is preliminary data.</text>
</comment>
<accession>A0AAJ3NEB0</accession>
<reference evidence="8 9" key="2">
    <citation type="submission" date="2016-07" db="EMBL/GenBank/DDBJ databases">
        <title>Revisiting the Taxonomy of the Elizabethkingia Genus based on Whole-Genome Sequencing, Optical Mapping, and MALDI-TOF.</title>
        <authorList>
            <person name="Nicholson A.C."/>
        </authorList>
    </citation>
    <scope>NUCLEOTIDE SEQUENCE [LARGE SCALE GENOMIC DNA]</scope>
    <source>
        <strain evidence="8 9">C1558</strain>
    </source>
</reference>
<comment type="similarity">
    <text evidence="5">Belongs to the Rap family.</text>
</comment>
<evidence type="ECO:0000313" key="9">
    <source>
        <dbReference type="Proteomes" id="UP000190016"/>
    </source>
</evidence>
<dbReference type="EMBL" id="MAIC01000011">
    <property type="protein sequence ID" value="OPB78675.1"/>
    <property type="molecule type" value="Genomic_DNA"/>
</dbReference>
<dbReference type="PANTHER" id="PTHR46630">
    <property type="entry name" value="TETRATRICOPEPTIDE REPEAT PROTEIN 29"/>
    <property type="match status" value="1"/>
</dbReference>
<evidence type="ECO:0000313" key="7">
    <source>
        <dbReference type="EMBL" id="OPB78675.1"/>
    </source>
</evidence>
<gene>
    <name evidence="7" type="ORF">BAY32_00620</name>
    <name evidence="8" type="ORF">BB021_00065</name>
</gene>
<evidence type="ECO:0000256" key="4">
    <source>
        <dbReference type="ARBA" id="ARBA00022803"/>
    </source>
</evidence>
<feature type="transmembrane region" description="Helical" evidence="6">
    <location>
        <begin position="340"/>
        <end position="361"/>
    </location>
</feature>
<evidence type="ECO:0000313" key="8">
    <source>
        <dbReference type="EMBL" id="OPB92834.1"/>
    </source>
</evidence>
<keyword evidence="6" id="KW-1133">Transmembrane helix</keyword>
<keyword evidence="9" id="KW-1185">Reference proteome</keyword>
<evidence type="ECO:0000256" key="2">
    <source>
        <dbReference type="ARBA" id="ARBA00022490"/>
    </source>
</evidence>